<dbReference type="PROSITE" id="PS00092">
    <property type="entry name" value="N6_MTASE"/>
    <property type="match status" value="1"/>
</dbReference>
<dbReference type="RefSeq" id="WP_227321145.1">
    <property type="nucleotide sequence ID" value="NZ_JAESVB010000003.1"/>
</dbReference>
<dbReference type="HAMAP" id="MF_02126">
    <property type="entry name" value="RF_methyltr_PrmC"/>
    <property type="match status" value="1"/>
</dbReference>
<dbReference type="InterPro" id="IPR029063">
    <property type="entry name" value="SAM-dependent_MTases_sf"/>
</dbReference>
<feature type="binding site" evidence="5">
    <location>
        <begin position="186"/>
        <end position="189"/>
    </location>
    <ligand>
        <name>substrate</name>
    </ligand>
</feature>
<comment type="caution">
    <text evidence="8">The sequence shown here is derived from an EMBL/GenBank/DDBJ whole genome shotgun (WGS) entry which is preliminary data.</text>
</comment>
<feature type="binding site" evidence="5">
    <location>
        <position position="143"/>
    </location>
    <ligand>
        <name>S-adenosyl-L-methionine</name>
        <dbReference type="ChEBI" id="CHEBI:59789"/>
    </ligand>
</feature>
<evidence type="ECO:0000256" key="2">
    <source>
        <dbReference type="ARBA" id="ARBA00022679"/>
    </source>
</evidence>
<dbReference type="Proteomes" id="UP000708298">
    <property type="component" value="Unassembled WGS sequence"/>
</dbReference>
<dbReference type="GO" id="GO:0032259">
    <property type="term" value="P:methylation"/>
    <property type="evidence" value="ECO:0007669"/>
    <property type="project" value="UniProtKB-KW"/>
</dbReference>
<name>A0A963YRN6_9PROT</name>
<comment type="catalytic activity">
    <reaction evidence="4 5">
        <text>L-glutaminyl-[peptide chain release factor] + S-adenosyl-L-methionine = N(5)-methyl-L-glutaminyl-[peptide chain release factor] + S-adenosyl-L-homocysteine + H(+)</text>
        <dbReference type="Rhea" id="RHEA:42896"/>
        <dbReference type="Rhea" id="RHEA-COMP:10271"/>
        <dbReference type="Rhea" id="RHEA-COMP:10272"/>
        <dbReference type="ChEBI" id="CHEBI:15378"/>
        <dbReference type="ChEBI" id="CHEBI:30011"/>
        <dbReference type="ChEBI" id="CHEBI:57856"/>
        <dbReference type="ChEBI" id="CHEBI:59789"/>
        <dbReference type="ChEBI" id="CHEBI:61891"/>
        <dbReference type="EC" id="2.1.1.297"/>
    </reaction>
</comment>
<dbReference type="PANTHER" id="PTHR18895:SF74">
    <property type="entry name" value="MTRF1L RELEASE FACTOR GLUTAMINE METHYLTRANSFERASE"/>
    <property type="match status" value="1"/>
</dbReference>
<dbReference type="Pfam" id="PF17827">
    <property type="entry name" value="PrmC_N"/>
    <property type="match status" value="1"/>
</dbReference>
<reference evidence="8" key="1">
    <citation type="journal article" date="2021" name="Microorganisms">
        <title>Acidisoma silvae sp. nov. and Acidisomacellulosilytica sp. nov., Two Acidophilic Bacteria Isolated from Decaying Wood, Hydrolyzing Cellulose and Producing Poly-3-hydroxybutyrate.</title>
        <authorList>
            <person name="Mieszkin S."/>
            <person name="Pouder E."/>
            <person name="Uroz S."/>
            <person name="Simon-Colin C."/>
            <person name="Alain K."/>
        </authorList>
    </citation>
    <scope>NUCLEOTIDE SEQUENCE</scope>
    <source>
        <strain evidence="8">HW T2.11</strain>
    </source>
</reference>
<dbReference type="Gene3D" id="3.40.50.150">
    <property type="entry name" value="Vaccinia Virus protein VP39"/>
    <property type="match status" value="1"/>
</dbReference>
<keyword evidence="3 5" id="KW-0949">S-adenosyl-L-methionine</keyword>
<protein>
    <recommendedName>
        <fullName evidence="5">Release factor glutamine methyltransferase</fullName>
        <shortName evidence="5">RF MTase</shortName>
        <ecNumber evidence="5">2.1.1.297</ecNumber>
    </recommendedName>
    <alternativeName>
        <fullName evidence="5">N5-glutamine methyltransferase PrmC</fullName>
    </alternativeName>
    <alternativeName>
        <fullName evidence="5">Protein-(glutamine-N5) MTase PrmC</fullName>
    </alternativeName>
    <alternativeName>
        <fullName evidence="5">Protein-glutamine N-methyltransferase PrmC</fullName>
    </alternativeName>
</protein>
<evidence type="ECO:0000313" key="8">
    <source>
        <dbReference type="EMBL" id="MCB8875499.1"/>
    </source>
</evidence>
<feature type="binding site" evidence="5">
    <location>
        <begin position="120"/>
        <end position="124"/>
    </location>
    <ligand>
        <name>S-adenosyl-L-methionine</name>
        <dbReference type="ChEBI" id="CHEBI:59789"/>
    </ligand>
</feature>
<comment type="function">
    <text evidence="5">Methylates the class 1 translation termination release factors RF1/PrfA and RF2/PrfB on the glutamine residue of the universally conserved GGQ motif.</text>
</comment>
<evidence type="ECO:0000259" key="6">
    <source>
        <dbReference type="Pfam" id="PF05175"/>
    </source>
</evidence>
<dbReference type="SUPFAM" id="SSF53335">
    <property type="entry name" value="S-adenosyl-L-methionine-dependent methyltransferases"/>
    <property type="match status" value="1"/>
</dbReference>
<dbReference type="InterPro" id="IPR002052">
    <property type="entry name" value="DNA_methylase_N6_adenine_CS"/>
</dbReference>
<dbReference type="EC" id="2.1.1.297" evidence="5"/>
<sequence length="280" mass="30287">MDLDAALRDATRRLTEAEIEGPNREARILLMHAIGADQTGLLRRRGGKLTEAEAGTFQAMVTRRAAREPAAVIIGHREFWSLDFLVTADTLIPRPDSETVIEAALDYRRDRPPSRILDLGTGTGCLLLSALSEFQDAWGLGVDLSPPAALVAEANARRLGLADRAAIMVGRWTDALAGRFDLILSNPPYIPAGDIPGLMPEVERFEPHLALDGGPDGLDPYRRLFGDLPRILLPGGLALFEFGIGQAEALVALAETLSLKVIDVRRDLAGQPRVLAVSHP</sequence>
<dbReference type="Pfam" id="PF05175">
    <property type="entry name" value="MTS"/>
    <property type="match status" value="1"/>
</dbReference>
<dbReference type="AlphaFoldDB" id="A0A963YRN6"/>
<evidence type="ECO:0000256" key="1">
    <source>
        <dbReference type="ARBA" id="ARBA00022603"/>
    </source>
</evidence>
<comment type="similarity">
    <text evidence="5">Belongs to the protein N5-glutamine methyltransferase family. PrmC subfamily.</text>
</comment>
<dbReference type="EMBL" id="JAESVB010000003">
    <property type="protein sequence ID" value="MCB8875499.1"/>
    <property type="molecule type" value="Genomic_DNA"/>
</dbReference>
<dbReference type="NCBIfam" id="TIGR00536">
    <property type="entry name" value="hemK_fam"/>
    <property type="match status" value="1"/>
</dbReference>
<dbReference type="NCBIfam" id="TIGR03534">
    <property type="entry name" value="RF_mod_PrmC"/>
    <property type="match status" value="1"/>
</dbReference>
<evidence type="ECO:0000313" key="9">
    <source>
        <dbReference type="Proteomes" id="UP000708298"/>
    </source>
</evidence>
<dbReference type="InterPro" id="IPR019874">
    <property type="entry name" value="RF_methyltr_PrmC"/>
</dbReference>
<evidence type="ECO:0000256" key="4">
    <source>
        <dbReference type="ARBA" id="ARBA00048391"/>
    </source>
</evidence>
<evidence type="ECO:0000259" key="7">
    <source>
        <dbReference type="Pfam" id="PF17827"/>
    </source>
</evidence>
<dbReference type="InterPro" id="IPR040758">
    <property type="entry name" value="PrmC_N"/>
</dbReference>
<feature type="domain" description="Methyltransferase small" evidence="6">
    <location>
        <begin position="114"/>
        <end position="189"/>
    </location>
</feature>
<feature type="domain" description="Release factor glutamine methyltransferase N-terminal" evidence="7">
    <location>
        <begin position="6"/>
        <end position="75"/>
    </location>
</feature>
<dbReference type="PANTHER" id="PTHR18895">
    <property type="entry name" value="HEMK METHYLTRANSFERASE"/>
    <property type="match status" value="1"/>
</dbReference>
<feature type="binding site" evidence="5">
    <location>
        <position position="172"/>
    </location>
    <ligand>
        <name>S-adenosyl-L-methionine</name>
        <dbReference type="ChEBI" id="CHEBI:59789"/>
    </ligand>
</feature>
<dbReference type="GO" id="GO:0003676">
    <property type="term" value="F:nucleic acid binding"/>
    <property type="evidence" value="ECO:0007669"/>
    <property type="project" value="InterPro"/>
</dbReference>
<keyword evidence="9" id="KW-1185">Reference proteome</keyword>
<dbReference type="InterPro" id="IPR050320">
    <property type="entry name" value="N5-glutamine_MTase"/>
</dbReference>
<keyword evidence="2 5" id="KW-0808">Transferase</keyword>
<reference evidence="8" key="2">
    <citation type="submission" date="2021-01" db="EMBL/GenBank/DDBJ databases">
        <authorList>
            <person name="Mieszkin S."/>
            <person name="Pouder E."/>
            <person name="Alain K."/>
        </authorList>
    </citation>
    <scope>NUCLEOTIDE SEQUENCE</scope>
    <source>
        <strain evidence="8">HW T2.11</strain>
    </source>
</reference>
<gene>
    <name evidence="5 8" type="primary">prmC</name>
    <name evidence="8" type="ORF">ASILVAE211_09930</name>
</gene>
<evidence type="ECO:0000256" key="3">
    <source>
        <dbReference type="ARBA" id="ARBA00022691"/>
    </source>
</evidence>
<organism evidence="8 9">
    <name type="scientific">Acidisoma silvae</name>
    <dbReference type="NCBI Taxonomy" id="2802396"/>
    <lineage>
        <taxon>Bacteria</taxon>
        <taxon>Pseudomonadati</taxon>
        <taxon>Pseudomonadota</taxon>
        <taxon>Alphaproteobacteria</taxon>
        <taxon>Acetobacterales</taxon>
        <taxon>Acidocellaceae</taxon>
        <taxon>Acidisoma</taxon>
    </lineage>
</organism>
<dbReference type="GO" id="GO:0102559">
    <property type="term" value="F:peptide chain release factor N(5)-glutamine methyltransferase activity"/>
    <property type="evidence" value="ECO:0007669"/>
    <property type="project" value="UniProtKB-EC"/>
</dbReference>
<dbReference type="Gene3D" id="1.10.8.10">
    <property type="entry name" value="DNA helicase RuvA subunit, C-terminal domain"/>
    <property type="match status" value="1"/>
</dbReference>
<accession>A0A963YRN6</accession>
<evidence type="ECO:0000256" key="5">
    <source>
        <dbReference type="HAMAP-Rule" id="MF_02126"/>
    </source>
</evidence>
<proteinExistence type="inferred from homology"/>
<dbReference type="CDD" id="cd02440">
    <property type="entry name" value="AdoMet_MTases"/>
    <property type="match status" value="1"/>
</dbReference>
<keyword evidence="1 5" id="KW-0489">Methyltransferase</keyword>
<dbReference type="InterPro" id="IPR007848">
    <property type="entry name" value="Small_mtfrase_dom"/>
</dbReference>
<dbReference type="InterPro" id="IPR004556">
    <property type="entry name" value="HemK-like"/>
</dbReference>
<feature type="binding site" evidence="5">
    <location>
        <position position="186"/>
    </location>
    <ligand>
        <name>S-adenosyl-L-methionine</name>
        <dbReference type="ChEBI" id="CHEBI:59789"/>
    </ligand>
</feature>